<evidence type="ECO:0000256" key="2">
    <source>
        <dbReference type="SAM" id="MobiDB-lite"/>
    </source>
</evidence>
<evidence type="ECO:0000313" key="4">
    <source>
        <dbReference type="EMBL" id="MFC4338118.1"/>
    </source>
</evidence>
<keyword evidence="5" id="KW-1185">Reference proteome</keyword>
<evidence type="ECO:0000256" key="1">
    <source>
        <dbReference type="ARBA" id="ARBA00008007"/>
    </source>
</evidence>
<evidence type="ECO:0000259" key="3">
    <source>
        <dbReference type="Pfam" id="PF00156"/>
    </source>
</evidence>
<dbReference type="Proteomes" id="UP001595823">
    <property type="component" value="Unassembled WGS sequence"/>
</dbReference>
<dbReference type="RefSeq" id="WP_380625855.1">
    <property type="nucleotide sequence ID" value="NZ_JBHSDK010000062.1"/>
</dbReference>
<dbReference type="PANTHER" id="PTHR47505">
    <property type="entry name" value="DNA UTILIZATION PROTEIN YHGH"/>
    <property type="match status" value="1"/>
</dbReference>
<dbReference type="SUPFAM" id="SSF53271">
    <property type="entry name" value="PRTase-like"/>
    <property type="match status" value="1"/>
</dbReference>
<accession>A0ABV8U606</accession>
<evidence type="ECO:0000313" key="5">
    <source>
        <dbReference type="Proteomes" id="UP001595823"/>
    </source>
</evidence>
<comment type="caution">
    <text evidence="4">The sequence shown here is derived from an EMBL/GenBank/DDBJ whole genome shotgun (WGS) entry which is preliminary data.</text>
</comment>
<dbReference type="InterPro" id="IPR029057">
    <property type="entry name" value="PRTase-like"/>
</dbReference>
<dbReference type="CDD" id="cd06223">
    <property type="entry name" value="PRTases_typeI"/>
    <property type="match status" value="1"/>
</dbReference>
<feature type="domain" description="Phosphoribosyltransferase" evidence="3">
    <location>
        <begin position="191"/>
        <end position="236"/>
    </location>
</feature>
<dbReference type="InterPro" id="IPR000836">
    <property type="entry name" value="PRTase_dom"/>
</dbReference>
<dbReference type="Pfam" id="PF00156">
    <property type="entry name" value="Pribosyltran"/>
    <property type="match status" value="1"/>
</dbReference>
<gene>
    <name evidence="4" type="ORF">ACFPET_23270</name>
</gene>
<sequence>MRLSDRILNLAVPARCAGCRLQRDTVQGLCLACRESLVPSAHAFRRRGLPAVTAVGRYTDVLAEVLNEYKERGRRELARPLSGLLRPTLTAWQLTLPSRPILVPVPATPSARRARGFDHVSELGRHLDAVLLRLLGARDRPDSVGLGESDRERFARKSLYPAVNPATAFAAIDPETPAPDADTVAEGPSPGASSVPADRPVLLLDDIVTTGATLRAATAVLRSVGVRVAGALVLARAR</sequence>
<name>A0ABV8U606_9ACTN</name>
<protein>
    <submittedName>
        <fullName evidence="4">ComF family protein</fullName>
    </submittedName>
</protein>
<organism evidence="4 5">
    <name type="scientific">Salininema proteolyticum</name>
    <dbReference type="NCBI Taxonomy" id="1607685"/>
    <lineage>
        <taxon>Bacteria</taxon>
        <taxon>Bacillati</taxon>
        <taxon>Actinomycetota</taxon>
        <taxon>Actinomycetes</taxon>
        <taxon>Glycomycetales</taxon>
        <taxon>Glycomycetaceae</taxon>
        <taxon>Salininema</taxon>
    </lineage>
</organism>
<dbReference type="Gene3D" id="3.40.50.2020">
    <property type="match status" value="1"/>
</dbReference>
<dbReference type="InterPro" id="IPR051910">
    <property type="entry name" value="ComF/GntX_DNA_util-trans"/>
</dbReference>
<reference evidence="5" key="1">
    <citation type="journal article" date="2019" name="Int. J. Syst. Evol. Microbiol.">
        <title>The Global Catalogue of Microorganisms (GCM) 10K type strain sequencing project: providing services to taxonomists for standard genome sequencing and annotation.</title>
        <authorList>
            <consortium name="The Broad Institute Genomics Platform"/>
            <consortium name="The Broad Institute Genome Sequencing Center for Infectious Disease"/>
            <person name="Wu L."/>
            <person name="Ma J."/>
        </authorList>
    </citation>
    <scope>NUCLEOTIDE SEQUENCE [LARGE SCALE GENOMIC DNA]</scope>
    <source>
        <strain evidence="5">IBRC-M 10908</strain>
    </source>
</reference>
<proteinExistence type="inferred from homology"/>
<comment type="similarity">
    <text evidence="1">Belongs to the ComF/GntX family.</text>
</comment>
<dbReference type="EMBL" id="JBHSDK010000062">
    <property type="protein sequence ID" value="MFC4338118.1"/>
    <property type="molecule type" value="Genomic_DNA"/>
</dbReference>
<feature type="region of interest" description="Disordered" evidence="2">
    <location>
        <begin position="175"/>
        <end position="197"/>
    </location>
</feature>
<dbReference type="PANTHER" id="PTHR47505:SF1">
    <property type="entry name" value="DNA UTILIZATION PROTEIN YHGH"/>
    <property type="match status" value="1"/>
</dbReference>